<keyword evidence="4 12" id="KW-0963">Cytoplasm</keyword>
<sequence length="428" mass="47259">MLDVQLLRAKLDFVAERLATRGMSLDVAAFQALEDERKTRQTRTQELQARRNTLSKQVGQLKGKGEDASAVLAEVAGIGDELKANEVALAELMERFNAFVAGLPNLPHDSVPAGKSEEDNVEVSRWGTIPSFDFEVRDHVDIGTRLGGLDFETAVKISGARFSLMKGGLARLHRALAQFMLDTHTAEHGYTELYTPYMVNAASMFGTGQLPKFEEDLFSVPKADGGKFYLIPTAEVPVTNIVRDEIVPLDQLPLKFVAHTPCFRSEAGSYGKDTRGMIRQHQFDKVELVRIEQPEKAWDALEELTGHAEAILQKLELPYRKIVLCSGDMGFSAAKTYDLEVWLPAQNTYREISSCSCFESFQARRMQARFKNAQGKNETLATLNGSGLAVGRTLVAVLENYQQADGSVRVPAVLQPYMGGITVLQPAS</sequence>
<comment type="catalytic activity">
    <reaction evidence="10 12">
        <text>tRNA(Sec) + L-serine + ATP = L-seryl-tRNA(Sec) + AMP + diphosphate + H(+)</text>
        <dbReference type="Rhea" id="RHEA:42580"/>
        <dbReference type="Rhea" id="RHEA-COMP:9742"/>
        <dbReference type="Rhea" id="RHEA-COMP:10128"/>
        <dbReference type="ChEBI" id="CHEBI:15378"/>
        <dbReference type="ChEBI" id="CHEBI:30616"/>
        <dbReference type="ChEBI" id="CHEBI:33019"/>
        <dbReference type="ChEBI" id="CHEBI:33384"/>
        <dbReference type="ChEBI" id="CHEBI:78442"/>
        <dbReference type="ChEBI" id="CHEBI:78533"/>
        <dbReference type="ChEBI" id="CHEBI:456215"/>
        <dbReference type="EC" id="6.1.1.11"/>
    </reaction>
</comment>
<evidence type="ECO:0000256" key="11">
    <source>
        <dbReference type="ARBA" id="ARBA00048823"/>
    </source>
</evidence>
<name>A0ABQ6FED4_9RHOO</name>
<comment type="domain">
    <text evidence="12">Consists of two distinct domains, a catalytic core and a N-terminal extension that is involved in tRNA binding.</text>
</comment>
<evidence type="ECO:0000256" key="8">
    <source>
        <dbReference type="ARBA" id="ARBA00022917"/>
    </source>
</evidence>
<evidence type="ECO:0000256" key="10">
    <source>
        <dbReference type="ARBA" id="ARBA00047929"/>
    </source>
</evidence>
<dbReference type="NCBIfam" id="TIGR00414">
    <property type="entry name" value="serS"/>
    <property type="match status" value="1"/>
</dbReference>
<dbReference type="SUPFAM" id="SSF46589">
    <property type="entry name" value="tRNA-binding arm"/>
    <property type="match status" value="1"/>
</dbReference>
<keyword evidence="6 12" id="KW-0547">Nucleotide-binding</keyword>
<comment type="catalytic activity">
    <reaction evidence="11 12">
        <text>tRNA(Ser) + L-serine + ATP = L-seryl-tRNA(Ser) + AMP + diphosphate + H(+)</text>
        <dbReference type="Rhea" id="RHEA:12292"/>
        <dbReference type="Rhea" id="RHEA-COMP:9669"/>
        <dbReference type="Rhea" id="RHEA-COMP:9703"/>
        <dbReference type="ChEBI" id="CHEBI:15378"/>
        <dbReference type="ChEBI" id="CHEBI:30616"/>
        <dbReference type="ChEBI" id="CHEBI:33019"/>
        <dbReference type="ChEBI" id="CHEBI:33384"/>
        <dbReference type="ChEBI" id="CHEBI:78442"/>
        <dbReference type="ChEBI" id="CHEBI:78533"/>
        <dbReference type="ChEBI" id="CHEBI:456215"/>
        <dbReference type="EC" id="6.1.1.11"/>
    </reaction>
</comment>
<evidence type="ECO:0000313" key="14">
    <source>
        <dbReference type="EMBL" id="GLT23963.1"/>
    </source>
</evidence>
<keyword evidence="9 12" id="KW-0030">Aminoacyl-tRNA synthetase</keyword>
<evidence type="ECO:0000256" key="7">
    <source>
        <dbReference type="ARBA" id="ARBA00022840"/>
    </source>
</evidence>
<comment type="function">
    <text evidence="12">Catalyzes the attachment of serine to tRNA(Ser). Is also able to aminoacylate tRNA(Sec) with serine, to form the misacylated tRNA L-seryl-tRNA(Sec), which will be further converted into selenocysteinyl-tRNA(Sec).</text>
</comment>
<dbReference type="Proteomes" id="UP001157167">
    <property type="component" value="Unassembled WGS sequence"/>
</dbReference>
<dbReference type="Gene3D" id="3.30.930.10">
    <property type="entry name" value="Bira Bifunctional Protein, Domain 2"/>
    <property type="match status" value="1"/>
</dbReference>
<evidence type="ECO:0000256" key="6">
    <source>
        <dbReference type="ARBA" id="ARBA00022741"/>
    </source>
</evidence>
<feature type="binding site" evidence="12">
    <location>
        <position position="386"/>
    </location>
    <ligand>
        <name>L-serine</name>
        <dbReference type="ChEBI" id="CHEBI:33384"/>
    </ligand>
</feature>
<keyword evidence="5 12" id="KW-0436">Ligase</keyword>
<dbReference type="InterPro" id="IPR033729">
    <property type="entry name" value="SerRS_core"/>
</dbReference>
<dbReference type="SUPFAM" id="SSF55681">
    <property type="entry name" value="Class II aaRS and biotin synthetases"/>
    <property type="match status" value="1"/>
</dbReference>
<dbReference type="InterPro" id="IPR002317">
    <property type="entry name" value="Ser-tRNA-ligase_type_1"/>
</dbReference>
<dbReference type="PIRSF" id="PIRSF001529">
    <property type="entry name" value="Ser-tRNA-synth_IIa"/>
    <property type="match status" value="1"/>
</dbReference>
<dbReference type="InterPro" id="IPR006195">
    <property type="entry name" value="aa-tRNA-synth_II"/>
</dbReference>
<dbReference type="InterPro" id="IPR045864">
    <property type="entry name" value="aa-tRNA-synth_II/BPL/LPL"/>
</dbReference>
<comment type="similarity">
    <text evidence="3 12">Belongs to the class-II aminoacyl-tRNA synthetase family. Type-1 seryl-tRNA synthetase subfamily.</text>
</comment>
<comment type="pathway">
    <text evidence="2 12">Aminoacyl-tRNA biosynthesis; selenocysteinyl-tRNA(Sec) biosynthesis; L-seryl-tRNA(Sec) from L-serine and tRNA(Sec): step 1/1.</text>
</comment>
<evidence type="ECO:0000256" key="3">
    <source>
        <dbReference type="ARBA" id="ARBA00010728"/>
    </source>
</evidence>
<comment type="subunit">
    <text evidence="12">Homodimer. The tRNA molecule binds across the dimer.</text>
</comment>
<gene>
    <name evidence="12 14" type="primary">serS</name>
    <name evidence="14" type="ORF">GCM10007933_34340</name>
</gene>
<dbReference type="GO" id="GO:0016874">
    <property type="term" value="F:ligase activity"/>
    <property type="evidence" value="ECO:0007669"/>
    <property type="project" value="UniProtKB-KW"/>
</dbReference>
<dbReference type="PROSITE" id="PS50862">
    <property type="entry name" value="AA_TRNA_LIGASE_II"/>
    <property type="match status" value="1"/>
</dbReference>
<dbReference type="PRINTS" id="PR00981">
    <property type="entry name" value="TRNASYNTHSER"/>
</dbReference>
<keyword evidence="15" id="KW-1185">Reference proteome</keyword>
<dbReference type="InterPro" id="IPR010978">
    <property type="entry name" value="tRNA-bd_arm"/>
</dbReference>
<keyword evidence="8 12" id="KW-0648">Protein biosynthesis</keyword>
<comment type="caution">
    <text evidence="12">Lacks conserved residue(s) required for the propagation of feature annotation.</text>
</comment>
<evidence type="ECO:0000256" key="1">
    <source>
        <dbReference type="ARBA" id="ARBA00004496"/>
    </source>
</evidence>
<dbReference type="InterPro" id="IPR042103">
    <property type="entry name" value="SerRS_1_N_sf"/>
</dbReference>
<comment type="subcellular location">
    <subcellularLocation>
        <location evidence="1 12">Cytoplasm</location>
    </subcellularLocation>
</comment>
<evidence type="ECO:0000259" key="13">
    <source>
        <dbReference type="PROSITE" id="PS50862"/>
    </source>
</evidence>
<evidence type="ECO:0000313" key="15">
    <source>
        <dbReference type="Proteomes" id="UP001157167"/>
    </source>
</evidence>
<dbReference type="Gene3D" id="1.10.287.40">
    <property type="entry name" value="Serine-tRNA synthetase, tRNA binding domain"/>
    <property type="match status" value="1"/>
</dbReference>
<evidence type="ECO:0000256" key="9">
    <source>
        <dbReference type="ARBA" id="ARBA00023146"/>
    </source>
</evidence>
<dbReference type="Pfam" id="PF00587">
    <property type="entry name" value="tRNA-synt_2b"/>
    <property type="match status" value="1"/>
</dbReference>
<feature type="binding site" evidence="12">
    <location>
        <position position="287"/>
    </location>
    <ligand>
        <name>L-serine</name>
        <dbReference type="ChEBI" id="CHEBI:33384"/>
    </ligand>
</feature>
<evidence type="ECO:0000256" key="5">
    <source>
        <dbReference type="ARBA" id="ARBA00022598"/>
    </source>
</evidence>
<keyword evidence="7 12" id="KW-0067">ATP-binding</keyword>
<dbReference type="CDD" id="cd00770">
    <property type="entry name" value="SerRS_core"/>
    <property type="match status" value="1"/>
</dbReference>
<feature type="binding site" evidence="12">
    <location>
        <begin position="264"/>
        <end position="266"/>
    </location>
    <ligand>
        <name>ATP</name>
        <dbReference type="ChEBI" id="CHEBI:30616"/>
    </ligand>
</feature>
<dbReference type="EMBL" id="BSPX01000066">
    <property type="protein sequence ID" value="GLT23963.1"/>
    <property type="molecule type" value="Genomic_DNA"/>
</dbReference>
<dbReference type="RefSeq" id="WP_284189125.1">
    <property type="nucleotide sequence ID" value="NZ_BSPX01000066.1"/>
</dbReference>
<evidence type="ECO:0000256" key="4">
    <source>
        <dbReference type="ARBA" id="ARBA00022490"/>
    </source>
</evidence>
<dbReference type="PANTHER" id="PTHR43697:SF1">
    <property type="entry name" value="SERINE--TRNA LIGASE"/>
    <property type="match status" value="1"/>
</dbReference>
<dbReference type="PANTHER" id="PTHR43697">
    <property type="entry name" value="SERYL-TRNA SYNTHETASE"/>
    <property type="match status" value="1"/>
</dbReference>
<reference evidence="15" key="1">
    <citation type="journal article" date="2019" name="Int. J. Syst. Evol. Microbiol.">
        <title>The Global Catalogue of Microorganisms (GCM) 10K type strain sequencing project: providing services to taxonomists for standard genome sequencing and annotation.</title>
        <authorList>
            <consortium name="The Broad Institute Genomics Platform"/>
            <consortium name="The Broad Institute Genome Sequencing Center for Infectious Disease"/>
            <person name="Wu L."/>
            <person name="Ma J."/>
        </authorList>
    </citation>
    <scope>NUCLEOTIDE SEQUENCE [LARGE SCALE GENOMIC DNA]</scope>
    <source>
        <strain evidence="15">NBRC 102407</strain>
    </source>
</reference>
<dbReference type="InterPro" id="IPR015866">
    <property type="entry name" value="Ser-tRNA-synth_1_N"/>
</dbReference>
<proteinExistence type="inferred from homology"/>
<organism evidence="14 15">
    <name type="scientific">Zoogloea oryzae</name>
    <dbReference type="NCBI Taxonomy" id="310767"/>
    <lineage>
        <taxon>Bacteria</taxon>
        <taxon>Pseudomonadati</taxon>
        <taxon>Pseudomonadota</taxon>
        <taxon>Betaproteobacteria</taxon>
        <taxon>Rhodocyclales</taxon>
        <taxon>Zoogloeaceae</taxon>
        <taxon>Zoogloea</taxon>
    </lineage>
</organism>
<comment type="caution">
    <text evidence="14">The sequence shown here is derived from an EMBL/GenBank/DDBJ whole genome shotgun (WGS) entry which is preliminary data.</text>
</comment>
<feature type="binding site" evidence="12">
    <location>
        <begin position="233"/>
        <end position="235"/>
    </location>
    <ligand>
        <name>L-serine</name>
        <dbReference type="ChEBI" id="CHEBI:33384"/>
    </ligand>
</feature>
<dbReference type="EC" id="6.1.1.11" evidence="12"/>
<accession>A0ABQ6FED4</accession>
<protein>
    <recommendedName>
        <fullName evidence="12">Serine--tRNA ligase</fullName>
        <ecNumber evidence="12">6.1.1.11</ecNumber>
    </recommendedName>
    <alternativeName>
        <fullName evidence="12">Seryl-tRNA synthetase</fullName>
        <shortName evidence="12">SerRS</shortName>
    </alternativeName>
    <alternativeName>
        <fullName evidence="12">Seryl-tRNA(Ser/Sec) synthetase</fullName>
    </alternativeName>
</protein>
<dbReference type="Pfam" id="PF02403">
    <property type="entry name" value="Seryl_tRNA_N"/>
    <property type="match status" value="1"/>
</dbReference>
<feature type="domain" description="Aminoacyl-transfer RNA synthetases class-II family profile" evidence="13">
    <location>
        <begin position="171"/>
        <end position="411"/>
    </location>
</feature>
<dbReference type="HAMAP" id="MF_00176">
    <property type="entry name" value="Ser_tRNA_synth_type1"/>
    <property type="match status" value="1"/>
</dbReference>
<dbReference type="InterPro" id="IPR002314">
    <property type="entry name" value="aa-tRNA-synt_IIb"/>
</dbReference>
<evidence type="ECO:0000256" key="2">
    <source>
        <dbReference type="ARBA" id="ARBA00005045"/>
    </source>
</evidence>
<evidence type="ECO:0000256" key="12">
    <source>
        <dbReference type="HAMAP-Rule" id="MF_00176"/>
    </source>
</evidence>
<feature type="binding site" evidence="12">
    <location>
        <begin position="351"/>
        <end position="354"/>
    </location>
    <ligand>
        <name>ATP</name>
        <dbReference type="ChEBI" id="CHEBI:30616"/>
    </ligand>
</feature>